<comment type="catalytic activity">
    <reaction evidence="7">
        <text>(6S)-5,6,7,8-tetrahydrofolate + NADP(+) = 7,8-dihydrofolate + NADPH + H(+)</text>
        <dbReference type="Rhea" id="RHEA:15009"/>
        <dbReference type="ChEBI" id="CHEBI:15378"/>
        <dbReference type="ChEBI" id="CHEBI:57451"/>
        <dbReference type="ChEBI" id="CHEBI:57453"/>
        <dbReference type="ChEBI" id="CHEBI:57783"/>
        <dbReference type="ChEBI" id="CHEBI:58349"/>
        <dbReference type="EC" id="1.5.1.3"/>
    </reaction>
</comment>
<evidence type="ECO:0000256" key="1">
    <source>
        <dbReference type="ARBA" id="ARBA00004903"/>
    </source>
</evidence>
<dbReference type="EC" id="1.5.1.3" evidence="3 7"/>
<evidence type="ECO:0000256" key="7">
    <source>
        <dbReference type="PIRNR" id="PIRNR000194"/>
    </source>
</evidence>
<evidence type="ECO:0000256" key="6">
    <source>
        <dbReference type="ARBA" id="ARBA00023002"/>
    </source>
</evidence>
<dbReference type="GO" id="GO:0050661">
    <property type="term" value="F:NADP binding"/>
    <property type="evidence" value="ECO:0007669"/>
    <property type="project" value="InterPro"/>
</dbReference>
<dbReference type="GO" id="GO:0006730">
    <property type="term" value="P:one-carbon metabolic process"/>
    <property type="evidence" value="ECO:0007669"/>
    <property type="project" value="UniProtKB-KW"/>
</dbReference>
<evidence type="ECO:0000313" key="9">
    <source>
        <dbReference type="EMBL" id="KKU87799.1"/>
    </source>
</evidence>
<sequence>MLSIIAVLGKNRELGKDNKLLWHIPGDLPRFKRITWGHPVIMGRKSHTTFQYNGGPLPGRTNIVITHDHNYHKEGFVIVHSLDEALSVAKKSPGGEETFVIGGGQVYAQAIDRADRLYLTIVDATADADTFFPDYWAFTKIIEKEERTAGDFRITYLTLERP</sequence>
<reference evidence="9 10" key="1">
    <citation type="journal article" date="2015" name="Nature">
        <title>rRNA introns, odd ribosomes, and small enigmatic genomes across a large radiation of phyla.</title>
        <authorList>
            <person name="Brown C.T."/>
            <person name="Hug L.A."/>
            <person name="Thomas B.C."/>
            <person name="Sharon I."/>
            <person name="Castelle C.J."/>
            <person name="Singh A."/>
            <person name="Wilkins M.J."/>
            <person name="Williams K.H."/>
            <person name="Banfield J.F."/>
        </authorList>
    </citation>
    <scope>NUCLEOTIDE SEQUENCE [LARGE SCALE GENOMIC DNA]</scope>
</reference>
<evidence type="ECO:0000313" key="10">
    <source>
        <dbReference type="Proteomes" id="UP000034739"/>
    </source>
</evidence>
<dbReference type="Pfam" id="PF00186">
    <property type="entry name" value="DHFR_1"/>
    <property type="match status" value="1"/>
</dbReference>
<evidence type="ECO:0000256" key="2">
    <source>
        <dbReference type="ARBA" id="ARBA00009539"/>
    </source>
</evidence>
<comment type="caution">
    <text evidence="9">The sequence shown here is derived from an EMBL/GenBank/DDBJ whole genome shotgun (WGS) entry which is preliminary data.</text>
</comment>
<organism evidence="9 10">
    <name type="scientific">Candidatus Gottesmanbacteria bacterium GW2011_GWA2_47_9</name>
    <dbReference type="NCBI Taxonomy" id="1618445"/>
    <lineage>
        <taxon>Bacteria</taxon>
        <taxon>Candidatus Gottesmaniibacteriota</taxon>
    </lineage>
</organism>
<dbReference type="PRINTS" id="PR00070">
    <property type="entry name" value="DHFR"/>
</dbReference>
<dbReference type="Proteomes" id="UP000034739">
    <property type="component" value="Unassembled WGS sequence"/>
</dbReference>
<comment type="function">
    <text evidence="7">Key enzyme in folate metabolism. Catalyzes an essential reaction for de novo glycine and purine synthesis, and for DNA precursor synthesis.</text>
</comment>
<comment type="pathway">
    <text evidence="1 7">Cofactor biosynthesis; tetrahydrofolate biosynthesis; 5,6,7,8-tetrahydrofolate from 7,8-dihydrofolate: step 1/1.</text>
</comment>
<protein>
    <recommendedName>
        <fullName evidence="3 7">Dihydrofolate reductase</fullName>
        <ecNumber evidence="3 7">1.5.1.3</ecNumber>
    </recommendedName>
</protein>
<dbReference type="PANTHER" id="PTHR48069">
    <property type="entry name" value="DIHYDROFOLATE REDUCTASE"/>
    <property type="match status" value="1"/>
</dbReference>
<evidence type="ECO:0000256" key="3">
    <source>
        <dbReference type="ARBA" id="ARBA00012856"/>
    </source>
</evidence>
<dbReference type="InterPro" id="IPR001796">
    <property type="entry name" value="DHFR_dom"/>
</dbReference>
<evidence type="ECO:0000256" key="4">
    <source>
        <dbReference type="ARBA" id="ARBA00022563"/>
    </source>
</evidence>
<dbReference type="GO" id="GO:0046654">
    <property type="term" value="P:tetrahydrofolate biosynthetic process"/>
    <property type="evidence" value="ECO:0007669"/>
    <property type="project" value="UniProtKB-UniPathway"/>
</dbReference>
<dbReference type="PROSITE" id="PS51330">
    <property type="entry name" value="DHFR_2"/>
    <property type="match status" value="1"/>
</dbReference>
<evidence type="ECO:0000256" key="5">
    <source>
        <dbReference type="ARBA" id="ARBA00022857"/>
    </source>
</evidence>
<comment type="similarity">
    <text evidence="2 7">Belongs to the dihydrofolate reductase family.</text>
</comment>
<dbReference type="Gene3D" id="3.40.430.10">
    <property type="entry name" value="Dihydrofolate Reductase, subunit A"/>
    <property type="match status" value="1"/>
</dbReference>
<dbReference type="GO" id="GO:0046655">
    <property type="term" value="P:folic acid metabolic process"/>
    <property type="evidence" value="ECO:0007669"/>
    <property type="project" value="TreeGrafter"/>
</dbReference>
<dbReference type="EMBL" id="LCOY01000018">
    <property type="protein sequence ID" value="KKU87799.1"/>
    <property type="molecule type" value="Genomic_DNA"/>
</dbReference>
<dbReference type="GO" id="GO:0046452">
    <property type="term" value="P:dihydrofolate metabolic process"/>
    <property type="evidence" value="ECO:0007669"/>
    <property type="project" value="TreeGrafter"/>
</dbReference>
<dbReference type="InterPro" id="IPR024072">
    <property type="entry name" value="DHFR-like_dom_sf"/>
</dbReference>
<dbReference type="InterPro" id="IPR012259">
    <property type="entry name" value="DHFR"/>
</dbReference>
<dbReference type="AlphaFoldDB" id="A0A0G1U176"/>
<dbReference type="CDD" id="cd00209">
    <property type="entry name" value="DHFR"/>
    <property type="match status" value="1"/>
</dbReference>
<keyword evidence="6 7" id="KW-0560">Oxidoreductase</keyword>
<keyword evidence="4 7" id="KW-0554">One-carbon metabolism</keyword>
<accession>A0A0G1U176</accession>
<dbReference type="GO" id="GO:0004146">
    <property type="term" value="F:dihydrofolate reductase activity"/>
    <property type="evidence" value="ECO:0007669"/>
    <property type="project" value="UniProtKB-EC"/>
</dbReference>
<proteinExistence type="inferred from homology"/>
<keyword evidence="5 7" id="KW-0521">NADP</keyword>
<dbReference type="UniPathway" id="UPA00077">
    <property type="reaction ID" value="UER00158"/>
</dbReference>
<feature type="domain" description="DHFR" evidence="8">
    <location>
        <begin position="1"/>
        <end position="161"/>
    </location>
</feature>
<dbReference type="PIRSF" id="PIRSF000194">
    <property type="entry name" value="DHFR"/>
    <property type="match status" value="1"/>
</dbReference>
<dbReference type="PATRIC" id="fig|1618445.3.peg.598"/>
<dbReference type="GO" id="GO:0005829">
    <property type="term" value="C:cytosol"/>
    <property type="evidence" value="ECO:0007669"/>
    <property type="project" value="TreeGrafter"/>
</dbReference>
<name>A0A0G1U176_9BACT</name>
<dbReference type="SUPFAM" id="SSF53597">
    <property type="entry name" value="Dihydrofolate reductase-like"/>
    <property type="match status" value="1"/>
</dbReference>
<gene>
    <name evidence="9" type="ORF">UY16_C0018G0004</name>
</gene>
<evidence type="ECO:0000259" key="8">
    <source>
        <dbReference type="PROSITE" id="PS51330"/>
    </source>
</evidence>
<dbReference type="PANTHER" id="PTHR48069:SF3">
    <property type="entry name" value="DIHYDROFOLATE REDUCTASE"/>
    <property type="match status" value="1"/>
</dbReference>